<dbReference type="GO" id="GO:0016791">
    <property type="term" value="F:phosphatase activity"/>
    <property type="evidence" value="ECO:0007669"/>
    <property type="project" value="UniProtKB-ARBA"/>
</dbReference>
<gene>
    <name evidence="3" type="ORF">SPI_03343</name>
</gene>
<comment type="caution">
    <text evidence="3">The sequence shown here is derived from an EMBL/GenBank/DDBJ whole genome shotgun (WGS) entry which is preliminary data.</text>
</comment>
<dbReference type="Gene3D" id="3.40.50.1000">
    <property type="entry name" value="HAD superfamily/HAD-like"/>
    <property type="match status" value="1"/>
</dbReference>
<dbReference type="EMBL" id="AZHD01000004">
    <property type="protein sequence ID" value="OAA64696.1"/>
    <property type="molecule type" value="Genomic_DNA"/>
</dbReference>
<dbReference type="Pfam" id="PF00702">
    <property type="entry name" value="Hydrolase"/>
    <property type="match status" value="1"/>
</dbReference>
<dbReference type="InterPro" id="IPR036412">
    <property type="entry name" value="HAD-like_sf"/>
</dbReference>
<dbReference type="InterPro" id="IPR051540">
    <property type="entry name" value="S-2-haloacid_dehalogenase"/>
</dbReference>
<dbReference type="InterPro" id="IPR023214">
    <property type="entry name" value="HAD_sf"/>
</dbReference>
<organism evidence="3 4">
    <name type="scientific">Niveomyces insectorum RCEF 264</name>
    <dbReference type="NCBI Taxonomy" id="1081102"/>
    <lineage>
        <taxon>Eukaryota</taxon>
        <taxon>Fungi</taxon>
        <taxon>Dikarya</taxon>
        <taxon>Ascomycota</taxon>
        <taxon>Pezizomycotina</taxon>
        <taxon>Sordariomycetes</taxon>
        <taxon>Hypocreomycetidae</taxon>
        <taxon>Hypocreales</taxon>
        <taxon>Cordycipitaceae</taxon>
        <taxon>Niveomyces</taxon>
    </lineage>
</organism>
<dbReference type="PANTHER" id="PTHR43316:SF3">
    <property type="entry name" value="HALOACID DEHALOGENASE, TYPE II (AFU_ORTHOLOGUE AFUA_2G07750)-RELATED"/>
    <property type="match status" value="1"/>
</dbReference>
<sequence>MSANAALPDHVKALTFDVFGTIVDWRSSVESVLRDTFRKKIASPQFSSLSADLQARVRAVADTDVAKFAQEWRNAYSSFTKGFVPGTTPWKDVDAHHYDSLVEQLNRWQLAGLFADDEEGVRSLSLVWHRLTPWADSADGIRRLGARFVTATLSNGNQELLRDLADFGNLGFARIISAADFHAYKPHPSVYLGAADRLGVKPADIAMVAAHLNDLEAAKNAGLRTVYIERPGEEAWKKDEERYRAAKDWVDVWVGQGEDGVREVAARLGL</sequence>
<dbReference type="SFLD" id="SFLDS00003">
    <property type="entry name" value="Haloacid_Dehalogenase"/>
    <property type="match status" value="1"/>
</dbReference>
<dbReference type="InterPro" id="IPR023198">
    <property type="entry name" value="PGP-like_dom2"/>
</dbReference>
<evidence type="ECO:0000313" key="3">
    <source>
        <dbReference type="EMBL" id="OAA64696.1"/>
    </source>
</evidence>
<dbReference type="PRINTS" id="PR00413">
    <property type="entry name" value="HADHALOGNASE"/>
</dbReference>
<reference evidence="3 4" key="1">
    <citation type="journal article" date="2016" name="Genome Biol. Evol.">
        <title>Divergent and convergent evolution of fungal pathogenicity.</title>
        <authorList>
            <person name="Shang Y."/>
            <person name="Xiao G."/>
            <person name="Zheng P."/>
            <person name="Cen K."/>
            <person name="Zhan S."/>
            <person name="Wang C."/>
        </authorList>
    </citation>
    <scope>NUCLEOTIDE SEQUENCE [LARGE SCALE GENOMIC DNA]</scope>
    <source>
        <strain evidence="3 4">RCEF 264</strain>
    </source>
</reference>
<dbReference type="Gene3D" id="1.10.150.240">
    <property type="entry name" value="Putative phosphatase, domain 2"/>
    <property type="match status" value="1"/>
</dbReference>
<dbReference type="GO" id="GO:0019120">
    <property type="term" value="F:hydrolase activity, acting on acid halide bonds, in C-halide compounds"/>
    <property type="evidence" value="ECO:0007669"/>
    <property type="project" value="InterPro"/>
</dbReference>
<proteinExistence type="inferred from homology"/>
<dbReference type="AlphaFoldDB" id="A0A167X9J2"/>
<evidence type="ECO:0000256" key="1">
    <source>
        <dbReference type="ARBA" id="ARBA00008106"/>
    </source>
</evidence>
<comment type="similarity">
    <text evidence="1">Belongs to the HAD-like hydrolase superfamily. S-2-haloalkanoic acid dehalogenase family.</text>
</comment>
<protein>
    <submittedName>
        <fullName evidence="3">Haloacid dehalogenase</fullName>
    </submittedName>
</protein>
<dbReference type="SUPFAM" id="SSF56784">
    <property type="entry name" value="HAD-like"/>
    <property type="match status" value="1"/>
</dbReference>
<evidence type="ECO:0000313" key="4">
    <source>
        <dbReference type="Proteomes" id="UP000076874"/>
    </source>
</evidence>
<dbReference type="InterPro" id="IPR006439">
    <property type="entry name" value="HAD-SF_hydro_IA"/>
</dbReference>
<dbReference type="Proteomes" id="UP000076874">
    <property type="component" value="Unassembled WGS sequence"/>
</dbReference>
<name>A0A167X9J2_9HYPO</name>
<accession>A0A167X9J2</accession>
<dbReference type="STRING" id="1081102.A0A167X9J2"/>
<dbReference type="NCBIfam" id="TIGR01493">
    <property type="entry name" value="HAD-SF-IA-v2"/>
    <property type="match status" value="1"/>
</dbReference>
<dbReference type="InterPro" id="IPR006328">
    <property type="entry name" value="2-HAD"/>
</dbReference>
<dbReference type="PANTHER" id="PTHR43316">
    <property type="entry name" value="HYDROLASE, HALOACID DELAHOGENASE-RELATED"/>
    <property type="match status" value="1"/>
</dbReference>
<evidence type="ECO:0000256" key="2">
    <source>
        <dbReference type="ARBA" id="ARBA00022801"/>
    </source>
</evidence>
<dbReference type="NCBIfam" id="TIGR01428">
    <property type="entry name" value="HAD_type_II"/>
    <property type="match status" value="1"/>
</dbReference>
<dbReference type="OrthoDB" id="40579at2759"/>
<dbReference type="SFLD" id="SFLDG01129">
    <property type="entry name" value="C1.5:_HAD__Beta-PGM__Phosphata"/>
    <property type="match status" value="1"/>
</dbReference>
<keyword evidence="4" id="KW-1185">Reference proteome</keyword>
<keyword evidence="2" id="KW-0378">Hydrolase</keyword>